<evidence type="ECO:0000313" key="9">
    <source>
        <dbReference type="Proteomes" id="UP001248581"/>
    </source>
</evidence>
<keyword evidence="7" id="KW-0732">Signal</keyword>
<keyword evidence="3" id="KW-0255">Endonuclease</keyword>
<proteinExistence type="predicted"/>
<dbReference type="PANTHER" id="PTHR33146:SF26">
    <property type="entry name" value="ENDONUCLEASE 4"/>
    <property type="match status" value="1"/>
</dbReference>
<organism evidence="8 9">
    <name type="scientific">Thalassotalea nanhaiensis</name>
    <dbReference type="NCBI Taxonomy" id="3065648"/>
    <lineage>
        <taxon>Bacteria</taxon>
        <taxon>Pseudomonadati</taxon>
        <taxon>Pseudomonadota</taxon>
        <taxon>Gammaproteobacteria</taxon>
        <taxon>Alteromonadales</taxon>
        <taxon>Colwelliaceae</taxon>
        <taxon>Thalassotalea</taxon>
    </lineage>
</organism>
<feature type="signal peptide" evidence="7">
    <location>
        <begin position="1"/>
        <end position="18"/>
    </location>
</feature>
<evidence type="ECO:0000256" key="1">
    <source>
        <dbReference type="ARBA" id="ARBA00022722"/>
    </source>
</evidence>
<evidence type="ECO:0000256" key="2">
    <source>
        <dbReference type="ARBA" id="ARBA00022723"/>
    </source>
</evidence>
<dbReference type="EMBL" id="CP134146">
    <property type="protein sequence ID" value="WNC68988.1"/>
    <property type="molecule type" value="Genomic_DNA"/>
</dbReference>
<keyword evidence="6" id="KW-0325">Glycoprotein</keyword>
<dbReference type="Gene3D" id="1.10.575.10">
    <property type="entry name" value="P1 Nuclease"/>
    <property type="match status" value="1"/>
</dbReference>
<dbReference type="InterPro" id="IPR003154">
    <property type="entry name" value="S1/P1nuclease"/>
</dbReference>
<dbReference type="SUPFAM" id="SSF48537">
    <property type="entry name" value="Phospholipase C/P1 nuclease"/>
    <property type="match status" value="1"/>
</dbReference>
<evidence type="ECO:0000256" key="7">
    <source>
        <dbReference type="SAM" id="SignalP"/>
    </source>
</evidence>
<reference evidence="9" key="1">
    <citation type="submission" date="2023-09" db="EMBL/GenBank/DDBJ databases">
        <authorList>
            <person name="Li S."/>
            <person name="Li X."/>
            <person name="Zhang C."/>
            <person name="Zhao Z."/>
        </authorList>
    </citation>
    <scope>NUCLEOTIDE SEQUENCE [LARGE SCALE GENOMIC DNA]</scope>
    <source>
        <strain evidence="9">SQ345</strain>
    </source>
</reference>
<name>A0ABY9TJG1_9GAMM</name>
<accession>A0ABY9TJG1</accession>
<evidence type="ECO:0000256" key="5">
    <source>
        <dbReference type="ARBA" id="ARBA00023157"/>
    </source>
</evidence>
<evidence type="ECO:0000256" key="4">
    <source>
        <dbReference type="ARBA" id="ARBA00022801"/>
    </source>
</evidence>
<dbReference type="Pfam" id="PF02265">
    <property type="entry name" value="S1-P1_nuclease"/>
    <property type="match status" value="1"/>
</dbReference>
<feature type="chain" id="PRO_5046094961" evidence="7">
    <location>
        <begin position="19"/>
        <end position="289"/>
    </location>
</feature>
<dbReference type="PANTHER" id="PTHR33146">
    <property type="entry name" value="ENDONUCLEASE 4"/>
    <property type="match status" value="1"/>
</dbReference>
<keyword evidence="5" id="KW-1015">Disulfide bond</keyword>
<keyword evidence="2" id="KW-0479">Metal-binding</keyword>
<dbReference type="RefSeq" id="WP_348388141.1">
    <property type="nucleotide sequence ID" value="NZ_CP134146.1"/>
</dbReference>
<gene>
    <name evidence="8" type="ORF">RI845_02250</name>
</gene>
<dbReference type="CDD" id="cd11010">
    <property type="entry name" value="S1-P1_nuclease"/>
    <property type="match status" value="1"/>
</dbReference>
<sequence>MTKLLLLFILCFSTNVYALSSKGHWLVCQLAFENLPSTQKDALAKLTNHFPVKQQQQINTYLNRDANFKVTFADACSWADAIRNDVQYSSFKSWHYVNVARDQISVNDDACHGHCIIDAITHHQQQFINRTSSVEKIQALLFLAHWIGDLHQPLHVSFKSDLGGNKIKVVDKINSNKHMCKNLHQVWDRCLLGQSSKNTLLNSNKDLLPASPVDYLTTDNILFWATQSLTISRSKITGYCKQFSSNLTCSSSHQAIIFDHGYYNQNRPILIKQIKLASLRLNLFLAEHL</sequence>
<dbReference type="Proteomes" id="UP001248581">
    <property type="component" value="Chromosome"/>
</dbReference>
<evidence type="ECO:0000313" key="8">
    <source>
        <dbReference type="EMBL" id="WNC68988.1"/>
    </source>
</evidence>
<protein>
    <submittedName>
        <fullName evidence="8">S1/P1 nuclease</fullName>
    </submittedName>
</protein>
<evidence type="ECO:0000256" key="3">
    <source>
        <dbReference type="ARBA" id="ARBA00022759"/>
    </source>
</evidence>
<keyword evidence="1" id="KW-0540">Nuclease</keyword>
<keyword evidence="9" id="KW-1185">Reference proteome</keyword>
<evidence type="ECO:0000256" key="6">
    <source>
        <dbReference type="ARBA" id="ARBA00023180"/>
    </source>
</evidence>
<dbReference type="InterPro" id="IPR008947">
    <property type="entry name" value="PLipase_C/P1_nuclease_dom_sf"/>
</dbReference>
<keyword evidence="4" id="KW-0378">Hydrolase</keyword>